<dbReference type="InterPro" id="IPR058718">
    <property type="entry name" value="Agl6_TM_C"/>
</dbReference>
<feature type="transmembrane region" description="Helical" evidence="2">
    <location>
        <begin position="316"/>
        <end position="342"/>
    </location>
</feature>
<evidence type="ECO:0000259" key="4">
    <source>
        <dbReference type="Pfam" id="PF26629"/>
    </source>
</evidence>
<dbReference type="InterPro" id="IPR029044">
    <property type="entry name" value="Nucleotide-diphossugar_trans"/>
</dbReference>
<dbReference type="Pfam" id="PF26629">
    <property type="entry name" value="GT2_TM_C"/>
    <property type="match status" value="1"/>
</dbReference>
<evidence type="ECO:0000313" key="5">
    <source>
        <dbReference type="EMBL" id="MEN1946547.1"/>
    </source>
</evidence>
<feature type="transmembrane region" description="Helical" evidence="2">
    <location>
        <begin position="271"/>
        <end position="295"/>
    </location>
</feature>
<dbReference type="InterPro" id="IPR001173">
    <property type="entry name" value="Glyco_trans_2-like"/>
</dbReference>
<keyword evidence="6" id="KW-1185">Reference proteome</keyword>
<accession>A0ABU9W3H4</accession>
<dbReference type="Gene3D" id="3.90.550.10">
    <property type="entry name" value="Spore Coat Polysaccharide Biosynthesis Protein SpsA, Chain A"/>
    <property type="match status" value="1"/>
</dbReference>
<feature type="transmembrane region" description="Helical" evidence="2">
    <location>
        <begin position="235"/>
        <end position="259"/>
    </location>
</feature>
<evidence type="ECO:0000313" key="6">
    <source>
        <dbReference type="Proteomes" id="UP001425155"/>
    </source>
</evidence>
<keyword evidence="2" id="KW-0812">Transmembrane</keyword>
<feature type="domain" description="Low-salt glycan biosynthesis hexosyltransferase Agl6 C-terminal transmembrane region" evidence="4">
    <location>
        <begin position="289"/>
        <end position="382"/>
    </location>
</feature>
<comment type="caution">
    <text evidence="5">The sequence shown here is derived from an EMBL/GenBank/DDBJ whole genome shotgun (WGS) entry which is preliminary data.</text>
</comment>
<name>A0ABU9W3H4_9MICO</name>
<dbReference type="Proteomes" id="UP001425155">
    <property type="component" value="Unassembled WGS sequence"/>
</dbReference>
<dbReference type="EMBL" id="JBCLVG010000001">
    <property type="protein sequence ID" value="MEN1946547.1"/>
    <property type="molecule type" value="Genomic_DNA"/>
</dbReference>
<gene>
    <name evidence="5" type="ORF">WJX64_08320</name>
</gene>
<dbReference type="InterPro" id="IPR050256">
    <property type="entry name" value="Glycosyltransferase_2"/>
</dbReference>
<dbReference type="Pfam" id="PF00535">
    <property type="entry name" value="Glycos_transf_2"/>
    <property type="match status" value="1"/>
</dbReference>
<dbReference type="CDD" id="cd04179">
    <property type="entry name" value="DPM_DPG-synthase_like"/>
    <property type="match status" value="1"/>
</dbReference>
<evidence type="ECO:0000256" key="1">
    <source>
        <dbReference type="ARBA" id="ARBA00006739"/>
    </source>
</evidence>
<dbReference type="PANTHER" id="PTHR48090">
    <property type="entry name" value="UNDECAPRENYL-PHOSPHATE 4-DEOXY-4-FORMAMIDO-L-ARABINOSE TRANSFERASE-RELATED"/>
    <property type="match status" value="1"/>
</dbReference>
<sequence>MSLAPEIELSIVMPCLNEAETLATCIRKALGYLERSGVAGEIVIADNGSTDGSQKIALDLGARVVDVEAKGYGSALMGGIQAARGIYVIMGDADDSYDFSNLDPFVERLRAGDDLVMGNRFRGGIEPGAMPPLHKYLGNPVLSFIGRLFFPSEIRDFHCGLRGFRRDSILEIGLITTGMEFASEVVVKSTLLGLKISEVPTTLKKDGRSRPPHLRSWRDGWRHLRFLLLFSPRWLFLYPGVVGFLVGLVGSIALAFGPIEIGPVGFDVSTQVYLSALTVVGYQGLLFALLTKLYAQHEGFFIPRSRRFQAVAERATLESGAIVGVLLFVAGLAIGVVQFSVWAASGFGPQDVSDTVRLAVPAALLMMLGFQTVMAGMFLGILSIPVQRR</sequence>
<reference evidence="5 6" key="1">
    <citation type="submission" date="2024-03" db="EMBL/GenBank/DDBJ databases">
        <title>YIM 134122 draft genome.</title>
        <authorList>
            <person name="Zuo S."/>
            <person name="Xiong L."/>
        </authorList>
    </citation>
    <scope>NUCLEOTIDE SEQUENCE [LARGE SCALE GENOMIC DNA]</scope>
    <source>
        <strain evidence="5 6">YIM 134122</strain>
    </source>
</reference>
<evidence type="ECO:0000256" key="2">
    <source>
        <dbReference type="SAM" id="Phobius"/>
    </source>
</evidence>
<dbReference type="RefSeq" id="WP_342112982.1">
    <property type="nucleotide sequence ID" value="NZ_JBCAUN010000001.1"/>
</dbReference>
<comment type="similarity">
    <text evidence="1">Belongs to the glycosyltransferase 2 family.</text>
</comment>
<dbReference type="PANTHER" id="PTHR48090:SF7">
    <property type="entry name" value="RFBJ PROTEIN"/>
    <property type="match status" value="1"/>
</dbReference>
<proteinExistence type="inferred from homology"/>
<protein>
    <submittedName>
        <fullName evidence="5">Glycosyltransferase family 2 protein</fullName>
    </submittedName>
</protein>
<feature type="transmembrane region" description="Helical" evidence="2">
    <location>
        <begin position="362"/>
        <end position="384"/>
    </location>
</feature>
<feature type="domain" description="Glycosyltransferase 2-like" evidence="3">
    <location>
        <begin position="10"/>
        <end position="171"/>
    </location>
</feature>
<evidence type="ECO:0000259" key="3">
    <source>
        <dbReference type="Pfam" id="PF00535"/>
    </source>
</evidence>
<keyword evidence="2" id="KW-0472">Membrane</keyword>
<organism evidence="5 6">
    <name type="scientific">Leifsonia stereocauli</name>
    <dbReference type="NCBI Taxonomy" id="3134136"/>
    <lineage>
        <taxon>Bacteria</taxon>
        <taxon>Bacillati</taxon>
        <taxon>Actinomycetota</taxon>
        <taxon>Actinomycetes</taxon>
        <taxon>Micrococcales</taxon>
        <taxon>Microbacteriaceae</taxon>
        <taxon>Leifsonia</taxon>
    </lineage>
</organism>
<keyword evidence="2" id="KW-1133">Transmembrane helix</keyword>
<dbReference type="SUPFAM" id="SSF53448">
    <property type="entry name" value="Nucleotide-diphospho-sugar transferases"/>
    <property type="match status" value="1"/>
</dbReference>